<keyword evidence="2" id="KW-1185">Reference proteome</keyword>
<organism evidence="1 2">
    <name type="scientific">Leucogyrophana mollusca</name>
    <dbReference type="NCBI Taxonomy" id="85980"/>
    <lineage>
        <taxon>Eukaryota</taxon>
        <taxon>Fungi</taxon>
        <taxon>Dikarya</taxon>
        <taxon>Basidiomycota</taxon>
        <taxon>Agaricomycotina</taxon>
        <taxon>Agaricomycetes</taxon>
        <taxon>Agaricomycetidae</taxon>
        <taxon>Boletales</taxon>
        <taxon>Boletales incertae sedis</taxon>
        <taxon>Leucogyrophana</taxon>
    </lineage>
</organism>
<protein>
    <submittedName>
        <fullName evidence="1">Uncharacterized protein</fullName>
    </submittedName>
</protein>
<name>A0ACB8AZM1_9AGAM</name>
<dbReference type="Proteomes" id="UP000790709">
    <property type="component" value="Unassembled WGS sequence"/>
</dbReference>
<dbReference type="EMBL" id="MU266709">
    <property type="protein sequence ID" value="KAH7918975.1"/>
    <property type="molecule type" value="Genomic_DNA"/>
</dbReference>
<gene>
    <name evidence="1" type="ORF">BV22DRAFT_886866</name>
</gene>
<sequence>MQSRAYMHSENRDVSGYAARPTPPSFANTYDPGTHPYLAGMYLRGTTDPDVAPGYGYGFPVLAPTQEFLMSAGMLQVLDQSQSFQLPVTFRVFLSEQGIMEAFPVSTHASTYTRGSPSTTLQNDAETYLVSPMYTFRFSHIAIAITCARLCTAQSE</sequence>
<evidence type="ECO:0000313" key="2">
    <source>
        <dbReference type="Proteomes" id="UP000790709"/>
    </source>
</evidence>
<proteinExistence type="predicted"/>
<evidence type="ECO:0000313" key="1">
    <source>
        <dbReference type="EMBL" id="KAH7918975.1"/>
    </source>
</evidence>
<reference evidence="1" key="1">
    <citation type="journal article" date="2021" name="New Phytol.">
        <title>Evolutionary innovations through gain and loss of genes in the ectomycorrhizal Boletales.</title>
        <authorList>
            <person name="Wu G."/>
            <person name="Miyauchi S."/>
            <person name="Morin E."/>
            <person name="Kuo A."/>
            <person name="Drula E."/>
            <person name="Varga T."/>
            <person name="Kohler A."/>
            <person name="Feng B."/>
            <person name="Cao Y."/>
            <person name="Lipzen A."/>
            <person name="Daum C."/>
            <person name="Hundley H."/>
            <person name="Pangilinan J."/>
            <person name="Johnson J."/>
            <person name="Barry K."/>
            <person name="LaButti K."/>
            <person name="Ng V."/>
            <person name="Ahrendt S."/>
            <person name="Min B."/>
            <person name="Choi I.G."/>
            <person name="Park H."/>
            <person name="Plett J.M."/>
            <person name="Magnuson J."/>
            <person name="Spatafora J.W."/>
            <person name="Nagy L.G."/>
            <person name="Henrissat B."/>
            <person name="Grigoriev I.V."/>
            <person name="Yang Z.L."/>
            <person name="Xu J."/>
            <person name="Martin F.M."/>
        </authorList>
    </citation>
    <scope>NUCLEOTIDE SEQUENCE</scope>
    <source>
        <strain evidence="1">KUC20120723A-06</strain>
    </source>
</reference>
<comment type="caution">
    <text evidence="1">The sequence shown here is derived from an EMBL/GenBank/DDBJ whole genome shotgun (WGS) entry which is preliminary data.</text>
</comment>
<accession>A0ACB8AZM1</accession>